<evidence type="ECO:0000313" key="3">
    <source>
        <dbReference type="Proteomes" id="UP000053927"/>
    </source>
</evidence>
<sequence length="521" mass="57588">MAPKTHSRARKPVVQILDPQQDIKRTTSLTAQTDPSGHPSQIEGDTSPSQAESKFLDPSASFGVDIPVHPINFLEGRETCTVLDLISVPLPSPIHAHKKDIRRSTRGVAKTDIEIPVGEKLEQVVFVPNLPDQFLAPGMGLMKRLRLDLRGSSDDRQLSGKICAASTQRGLAPILYSEKDVETYLRQTVDIPVSLIAQRLLDEGLGTSLDEGGEPLNGHERSLQLPFVSAAPSTYVDPHGVSRAIVLDALHVLKLDFHPHDVNKEEGRTYPLAYVLREDKTPHILPENPELSPLHEFFVTRKDVDMFDNATDDNTLPASRFVPPTSKSAGDRMSIGSKILSTQNWVYNTPFSILSSYYSTIFSYYHKGCLYFSRSYPKGPEAFCTQVCWCLAASGLFKDTFGSAPLLPKVDVTWWTPRMKAYQIAGNVPLARTDKLIARKEAKAFKVKKLKEEDEHVRHAIKGSTVGEEIEKTNDEIAQGRERYDNTTRVLQEEIIRETSSASAASTASSALAVTSACKAP</sequence>
<proteinExistence type="predicted"/>
<name>R7RZX4_STEHR</name>
<evidence type="ECO:0000313" key="2">
    <source>
        <dbReference type="EMBL" id="EIM79867.1"/>
    </source>
</evidence>
<dbReference type="KEGG" id="shs:STEHIDRAFT_163421"/>
<accession>R7RZX4</accession>
<feature type="compositionally biased region" description="Basic residues" evidence="1">
    <location>
        <begin position="1"/>
        <end position="11"/>
    </location>
</feature>
<keyword evidence="3" id="KW-1185">Reference proteome</keyword>
<dbReference type="GeneID" id="18802338"/>
<dbReference type="OrthoDB" id="2803094at2759"/>
<dbReference type="RefSeq" id="XP_007311156.1">
    <property type="nucleotide sequence ID" value="XM_007311094.1"/>
</dbReference>
<organism evidence="2 3">
    <name type="scientific">Stereum hirsutum (strain FP-91666)</name>
    <name type="common">White-rot fungus</name>
    <dbReference type="NCBI Taxonomy" id="721885"/>
    <lineage>
        <taxon>Eukaryota</taxon>
        <taxon>Fungi</taxon>
        <taxon>Dikarya</taxon>
        <taxon>Basidiomycota</taxon>
        <taxon>Agaricomycotina</taxon>
        <taxon>Agaricomycetes</taxon>
        <taxon>Russulales</taxon>
        <taxon>Stereaceae</taxon>
        <taxon>Stereum</taxon>
    </lineage>
</organism>
<evidence type="ECO:0000256" key="1">
    <source>
        <dbReference type="SAM" id="MobiDB-lite"/>
    </source>
</evidence>
<dbReference type="EMBL" id="JH687401">
    <property type="protein sequence ID" value="EIM79867.1"/>
    <property type="molecule type" value="Genomic_DNA"/>
</dbReference>
<feature type="region of interest" description="Disordered" evidence="1">
    <location>
        <begin position="1"/>
        <end position="55"/>
    </location>
</feature>
<dbReference type="Proteomes" id="UP000053927">
    <property type="component" value="Unassembled WGS sequence"/>
</dbReference>
<reference evidence="3" key="1">
    <citation type="journal article" date="2012" name="Science">
        <title>The Paleozoic origin of enzymatic lignin decomposition reconstructed from 31 fungal genomes.</title>
        <authorList>
            <person name="Floudas D."/>
            <person name="Binder M."/>
            <person name="Riley R."/>
            <person name="Barry K."/>
            <person name="Blanchette R.A."/>
            <person name="Henrissat B."/>
            <person name="Martinez A.T."/>
            <person name="Otillar R."/>
            <person name="Spatafora J.W."/>
            <person name="Yadav J.S."/>
            <person name="Aerts A."/>
            <person name="Benoit I."/>
            <person name="Boyd A."/>
            <person name="Carlson A."/>
            <person name="Copeland A."/>
            <person name="Coutinho P.M."/>
            <person name="de Vries R.P."/>
            <person name="Ferreira P."/>
            <person name="Findley K."/>
            <person name="Foster B."/>
            <person name="Gaskell J."/>
            <person name="Glotzer D."/>
            <person name="Gorecki P."/>
            <person name="Heitman J."/>
            <person name="Hesse C."/>
            <person name="Hori C."/>
            <person name="Igarashi K."/>
            <person name="Jurgens J.A."/>
            <person name="Kallen N."/>
            <person name="Kersten P."/>
            <person name="Kohler A."/>
            <person name="Kuees U."/>
            <person name="Kumar T.K.A."/>
            <person name="Kuo A."/>
            <person name="LaButti K."/>
            <person name="Larrondo L.F."/>
            <person name="Lindquist E."/>
            <person name="Ling A."/>
            <person name="Lombard V."/>
            <person name="Lucas S."/>
            <person name="Lundell T."/>
            <person name="Martin R."/>
            <person name="McLaughlin D.J."/>
            <person name="Morgenstern I."/>
            <person name="Morin E."/>
            <person name="Murat C."/>
            <person name="Nagy L.G."/>
            <person name="Nolan M."/>
            <person name="Ohm R.A."/>
            <person name="Patyshakuliyeva A."/>
            <person name="Rokas A."/>
            <person name="Ruiz-Duenas F.J."/>
            <person name="Sabat G."/>
            <person name="Salamov A."/>
            <person name="Samejima M."/>
            <person name="Schmutz J."/>
            <person name="Slot J.C."/>
            <person name="St John F."/>
            <person name="Stenlid J."/>
            <person name="Sun H."/>
            <person name="Sun S."/>
            <person name="Syed K."/>
            <person name="Tsang A."/>
            <person name="Wiebenga A."/>
            <person name="Young D."/>
            <person name="Pisabarro A."/>
            <person name="Eastwood D.C."/>
            <person name="Martin F."/>
            <person name="Cullen D."/>
            <person name="Grigoriev I.V."/>
            <person name="Hibbett D.S."/>
        </authorList>
    </citation>
    <scope>NUCLEOTIDE SEQUENCE [LARGE SCALE GENOMIC DNA]</scope>
    <source>
        <strain evidence="3">FP-91666</strain>
    </source>
</reference>
<gene>
    <name evidence="2" type="ORF">STEHIDRAFT_163421</name>
</gene>
<feature type="compositionally biased region" description="Polar residues" evidence="1">
    <location>
        <begin position="26"/>
        <end position="52"/>
    </location>
</feature>
<protein>
    <submittedName>
        <fullName evidence="2">Uncharacterized protein</fullName>
    </submittedName>
</protein>
<dbReference type="AlphaFoldDB" id="R7RZX4"/>